<dbReference type="GO" id="GO:0004642">
    <property type="term" value="F:phosphoribosylformylglycinamidine synthase activity"/>
    <property type="evidence" value="ECO:0007669"/>
    <property type="project" value="UniProtKB-UniRule"/>
</dbReference>
<evidence type="ECO:0000256" key="1">
    <source>
        <dbReference type="ARBA" id="ARBA00004920"/>
    </source>
</evidence>
<dbReference type="InterPro" id="IPR029062">
    <property type="entry name" value="Class_I_gatase-like"/>
</dbReference>
<feature type="binding site" evidence="12">
    <location>
        <position position="711"/>
    </location>
    <ligand>
        <name>Mg(2+)</name>
        <dbReference type="ChEBI" id="CHEBI:18420"/>
    </ligand>
</feature>
<dbReference type="CDD" id="cd02204">
    <property type="entry name" value="PurL_repeat2"/>
    <property type="match status" value="1"/>
</dbReference>
<feature type="binding site" evidence="12">
    <location>
        <position position="919"/>
    </location>
    <ligand>
        <name>ATP</name>
        <dbReference type="ChEBI" id="CHEBI:30616"/>
    </ligand>
</feature>
<accession>A0AA86MBD2</accession>
<evidence type="ECO:0000256" key="10">
    <source>
        <dbReference type="ARBA" id="ARBA00022962"/>
    </source>
</evidence>
<comment type="pathway">
    <text evidence="1 12">Purine metabolism; IMP biosynthesis via de novo pathway; 5-amino-1-(5-phospho-D-ribosyl)imidazole from N(2)-formyl-N(1)-(5-phospho-D-ribosyl)glycinamide: step 1/2.</text>
</comment>
<keyword evidence="8 12" id="KW-0067">ATP-binding</keyword>
<comment type="subcellular location">
    <subcellularLocation>
        <location evidence="12">Cytoplasm</location>
    </subcellularLocation>
</comment>
<dbReference type="PANTHER" id="PTHR10099">
    <property type="entry name" value="PHOSPHORIBOSYLFORMYLGLYCINAMIDINE SYNTHASE"/>
    <property type="match status" value="1"/>
</dbReference>
<dbReference type="InterPro" id="IPR010073">
    <property type="entry name" value="PurL_large"/>
</dbReference>
<keyword evidence="7 12" id="KW-0658">Purine biosynthesis</keyword>
<evidence type="ECO:0000256" key="2">
    <source>
        <dbReference type="ARBA" id="ARBA00008608"/>
    </source>
</evidence>
<comment type="similarity">
    <text evidence="2 12">In the N-terminal section; belongs to the FGAMS family.</text>
</comment>
<comment type="function">
    <text evidence="12">Phosphoribosylformylglycinamidine synthase involved in the purines biosynthetic pathway. Catalyzes the ATP-dependent conversion of formylglycinamide ribonucleotide (FGAR) and glutamine to yield formylglycinamidine ribonucleotide (FGAM) and glutamate.</text>
</comment>
<dbReference type="FunFam" id="1.10.8.750:FF:000002">
    <property type="entry name" value="Phosphoribosylformylglycinamidine synthase"/>
    <property type="match status" value="1"/>
</dbReference>
<dbReference type="Gene3D" id="1.10.8.750">
    <property type="entry name" value="Phosphoribosylformylglycinamidine synthase, linker domain"/>
    <property type="match status" value="1"/>
</dbReference>
<evidence type="ECO:0000256" key="6">
    <source>
        <dbReference type="ARBA" id="ARBA00022741"/>
    </source>
</evidence>
<feature type="domain" description="PurM-like C-terminal" evidence="14">
    <location>
        <begin position="464"/>
        <end position="620"/>
    </location>
</feature>
<keyword evidence="5 12" id="KW-0479">Metal-binding</keyword>
<dbReference type="SUPFAM" id="SSF52317">
    <property type="entry name" value="Class I glutamine amidotransferase-like"/>
    <property type="match status" value="1"/>
</dbReference>
<dbReference type="FunFam" id="3.40.50.880:FF:000008">
    <property type="entry name" value="Phosphoribosylformylglycinamidine synthase"/>
    <property type="match status" value="1"/>
</dbReference>
<evidence type="ECO:0000256" key="8">
    <source>
        <dbReference type="ARBA" id="ARBA00022840"/>
    </source>
</evidence>
<dbReference type="SUPFAM" id="SSF55326">
    <property type="entry name" value="PurM N-terminal domain-like"/>
    <property type="match status" value="2"/>
</dbReference>
<feature type="active site" evidence="12">
    <location>
        <position position="1317"/>
    </location>
</feature>
<dbReference type="Pfam" id="PF18072">
    <property type="entry name" value="FGAR-AT_linker"/>
    <property type="match status" value="1"/>
</dbReference>
<dbReference type="Proteomes" id="UP001329151">
    <property type="component" value="Chromosome"/>
</dbReference>
<keyword evidence="4 12" id="KW-0436">Ligase</keyword>
<evidence type="ECO:0000313" key="19">
    <source>
        <dbReference type="Proteomes" id="UP001329151"/>
    </source>
</evidence>
<evidence type="ECO:0000259" key="16">
    <source>
        <dbReference type="Pfam" id="PF18076"/>
    </source>
</evidence>
<dbReference type="RefSeq" id="WP_130556195.1">
    <property type="nucleotide sequence ID" value="NZ_AP028947.1"/>
</dbReference>
<name>A0AA86MBD2_9BURK</name>
<dbReference type="CDD" id="cd01740">
    <property type="entry name" value="GATase1_FGAR_AT"/>
    <property type="match status" value="1"/>
</dbReference>
<evidence type="ECO:0000259" key="14">
    <source>
        <dbReference type="Pfam" id="PF02769"/>
    </source>
</evidence>
<evidence type="ECO:0000256" key="4">
    <source>
        <dbReference type="ARBA" id="ARBA00022598"/>
    </source>
</evidence>
<dbReference type="GO" id="GO:0006189">
    <property type="term" value="P:'de novo' IMP biosynthetic process"/>
    <property type="evidence" value="ECO:0007669"/>
    <property type="project" value="UniProtKB-UniRule"/>
</dbReference>
<dbReference type="Pfam" id="PF18076">
    <property type="entry name" value="FGAR-AT_N"/>
    <property type="match status" value="1"/>
</dbReference>
<comment type="subunit">
    <text evidence="12">Monomer.</text>
</comment>
<evidence type="ECO:0000256" key="5">
    <source>
        <dbReference type="ARBA" id="ARBA00022723"/>
    </source>
</evidence>
<keyword evidence="6 12" id="KW-0547">Nucleotide-binding</keyword>
<dbReference type="KEGG" id="lto:RGQ30_18240"/>
<dbReference type="GO" id="GO:0005524">
    <property type="term" value="F:ATP binding"/>
    <property type="evidence" value="ECO:0007669"/>
    <property type="project" value="UniProtKB-UniRule"/>
</dbReference>
<protein>
    <recommendedName>
        <fullName evidence="12">Phosphoribosylformylglycinamidine synthase</fullName>
        <shortName evidence="12">FGAM synthase</shortName>
        <shortName evidence="12">FGAMS</shortName>
        <ecNumber evidence="12">6.3.5.3</ecNumber>
    </recommendedName>
    <alternativeName>
        <fullName evidence="12">Formylglycinamide ribonucleotide amidotransferase</fullName>
        <shortName evidence="12">FGAR amidotransferase</shortName>
        <shortName evidence="12">FGAR-AT</shortName>
    </alternativeName>
</protein>
<dbReference type="InterPro" id="IPR040707">
    <property type="entry name" value="FGAR-AT_N"/>
</dbReference>
<dbReference type="SUPFAM" id="SSF56042">
    <property type="entry name" value="PurM C-terminal domain-like"/>
    <property type="match status" value="2"/>
</dbReference>
<evidence type="ECO:0000256" key="3">
    <source>
        <dbReference type="ARBA" id="ARBA00022490"/>
    </source>
</evidence>
<dbReference type="GO" id="GO:0005737">
    <property type="term" value="C:cytoplasm"/>
    <property type="evidence" value="ECO:0007669"/>
    <property type="project" value="UniProtKB-SubCell"/>
</dbReference>
<feature type="domain" description="Phosphoribosylformylglycinamidine synthase N-terminal" evidence="16">
    <location>
        <begin position="48"/>
        <end position="169"/>
    </location>
</feature>
<dbReference type="InterPro" id="IPR036604">
    <property type="entry name" value="PurS-like_sf"/>
</dbReference>
<dbReference type="Gene3D" id="3.30.1330.10">
    <property type="entry name" value="PurM-like, N-terminal domain"/>
    <property type="match status" value="2"/>
</dbReference>
<keyword evidence="9 12" id="KW-0460">Magnesium</keyword>
<dbReference type="EC" id="6.3.5.3" evidence="12"/>
<evidence type="ECO:0000259" key="17">
    <source>
        <dbReference type="Pfam" id="PF22689"/>
    </source>
</evidence>
<comment type="catalytic activity">
    <reaction evidence="11 12">
        <text>N(2)-formyl-N(1)-(5-phospho-beta-D-ribosyl)glycinamide + L-glutamine + ATP + H2O = 2-formamido-N(1)-(5-O-phospho-beta-D-ribosyl)acetamidine + L-glutamate + ADP + phosphate + H(+)</text>
        <dbReference type="Rhea" id="RHEA:17129"/>
        <dbReference type="ChEBI" id="CHEBI:15377"/>
        <dbReference type="ChEBI" id="CHEBI:15378"/>
        <dbReference type="ChEBI" id="CHEBI:29985"/>
        <dbReference type="ChEBI" id="CHEBI:30616"/>
        <dbReference type="ChEBI" id="CHEBI:43474"/>
        <dbReference type="ChEBI" id="CHEBI:58359"/>
        <dbReference type="ChEBI" id="CHEBI:147286"/>
        <dbReference type="ChEBI" id="CHEBI:147287"/>
        <dbReference type="ChEBI" id="CHEBI:456216"/>
        <dbReference type="EC" id="6.3.5.3"/>
    </reaction>
</comment>
<dbReference type="Pfam" id="PF02769">
    <property type="entry name" value="AIRS_C"/>
    <property type="match status" value="2"/>
</dbReference>
<feature type="binding site" evidence="12">
    <location>
        <position position="710"/>
    </location>
    <ligand>
        <name>ATP</name>
        <dbReference type="ChEBI" id="CHEBI:30616"/>
    </ligand>
</feature>
<feature type="active site" evidence="12">
    <location>
        <position position="1315"/>
    </location>
</feature>
<dbReference type="Pfam" id="PF13507">
    <property type="entry name" value="GATase_5"/>
    <property type="match status" value="1"/>
</dbReference>
<dbReference type="Pfam" id="PF22689">
    <property type="entry name" value="FGAR-AT_PurM_N-like"/>
    <property type="match status" value="1"/>
</dbReference>
<evidence type="ECO:0000256" key="9">
    <source>
        <dbReference type="ARBA" id="ARBA00022842"/>
    </source>
</evidence>
<keyword evidence="19" id="KW-1185">Reference proteome</keyword>
<dbReference type="InterPro" id="IPR041609">
    <property type="entry name" value="PurL_linker"/>
</dbReference>
<dbReference type="Gene3D" id="3.90.650.10">
    <property type="entry name" value="PurM-like C-terminal domain"/>
    <property type="match status" value="2"/>
</dbReference>
<dbReference type="InterPro" id="IPR036676">
    <property type="entry name" value="PurM-like_C_sf"/>
</dbReference>
<feature type="domain" description="PurM-like C-terminal" evidence="14">
    <location>
        <begin position="864"/>
        <end position="1019"/>
    </location>
</feature>
<gene>
    <name evidence="12 18" type="primary">purL</name>
    <name evidence="18" type="ORF">RGQ30_18240</name>
</gene>
<dbReference type="SMART" id="SM01211">
    <property type="entry name" value="GATase_5"/>
    <property type="match status" value="1"/>
</dbReference>
<dbReference type="Gene3D" id="3.40.50.880">
    <property type="match status" value="1"/>
</dbReference>
<evidence type="ECO:0000259" key="15">
    <source>
        <dbReference type="Pfam" id="PF18072"/>
    </source>
</evidence>
<dbReference type="NCBIfam" id="TIGR01735">
    <property type="entry name" value="FGAM_synt"/>
    <property type="match status" value="1"/>
</dbReference>
<dbReference type="GO" id="GO:0046872">
    <property type="term" value="F:metal ion binding"/>
    <property type="evidence" value="ECO:0007669"/>
    <property type="project" value="UniProtKB-KW"/>
</dbReference>
<evidence type="ECO:0000313" key="18">
    <source>
        <dbReference type="EMBL" id="BET26323.1"/>
    </source>
</evidence>
<dbReference type="CDD" id="cd02203">
    <property type="entry name" value="PurL_repeat1"/>
    <property type="match status" value="1"/>
</dbReference>
<dbReference type="HAMAP" id="MF_00419">
    <property type="entry name" value="PurL_1"/>
    <property type="match status" value="1"/>
</dbReference>
<proteinExistence type="inferred from homology"/>
<feature type="binding site" evidence="12">
    <location>
        <begin position="327"/>
        <end position="338"/>
    </location>
    <ligand>
        <name>ATP</name>
        <dbReference type="ChEBI" id="CHEBI:30616"/>
    </ligand>
</feature>
<dbReference type="PROSITE" id="PS51273">
    <property type="entry name" value="GATASE_TYPE_1"/>
    <property type="match status" value="1"/>
</dbReference>
<evidence type="ECO:0000256" key="12">
    <source>
        <dbReference type="HAMAP-Rule" id="MF_00419"/>
    </source>
</evidence>
<dbReference type="InterPro" id="IPR055181">
    <property type="entry name" value="FGAR-AT_PurM_N-like"/>
</dbReference>
<dbReference type="PANTHER" id="PTHR10099:SF1">
    <property type="entry name" value="PHOSPHORIBOSYLFORMYLGLYCINAMIDINE SYNTHASE"/>
    <property type="match status" value="1"/>
</dbReference>
<evidence type="ECO:0000256" key="13">
    <source>
        <dbReference type="SAM" id="MobiDB-lite"/>
    </source>
</evidence>
<feature type="binding site" evidence="12">
    <location>
        <position position="917"/>
    </location>
    <ligand>
        <name>Mg(2+)</name>
        <dbReference type="ChEBI" id="CHEBI:18420"/>
    </ligand>
</feature>
<evidence type="ECO:0000256" key="11">
    <source>
        <dbReference type="ARBA" id="ARBA00052585"/>
    </source>
</evidence>
<feature type="active site" description="Nucleophile" evidence="12">
    <location>
        <position position="1190"/>
    </location>
</feature>
<reference evidence="18 19" key="1">
    <citation type="submission" date="2023-10" db="EMBL/GenBank/DDBJ databases">
        <title>Complete Genome Sequence of Limnobacter thiooxidans CS-K2T, Isolated from freshwater lake sediments in Bavaria, Germany.</title>
        <authorList>
            <person name="Naruki M."/>
            <person name="Watanabe A."/>
            <person name="Warashina T."/>
            <person name="Morita T."/>
            <person name="Arakawa K."/>
        </authorList>
    </citation>
    <scope>NUCLEOTIDE SEQUENCE [LARGE SCALE GENOMIC DNA]</scope>
    <source>
        <strain evidence="18 19">CS-K2</strain>
    </source>
</reference>
<keyword evidence="10 12" id="KW-0315">Glutamine amidotransferase</keyword>
<dbReference type="InterPro" id="IPR010918">
    <property type="entry name" value="PurM-like_C_dom"/>
</dbReference>
<organism evidence="18 19">
    <name type="scientific">Limnobacter thiooxidans</name>
    <dbReference type="NCBI Taxonomy" id="131080"/>
    <lineage>
        <taxon>Bacteria</taxon>
        <taxon>Pseudomonadati</taxon>
        <taxon>Pseudomonadota</taxon>
        <taxon>Betaproteobacteria</taxon>
        <taxon>Burkholderiales</taxon>
        <taxon>Burkholderiaceae</taxon>
        <taxon>Limnobacter</taxon>
    </lineage>
</organism>
<sequence>MSLALSSADQFDVSTFNGASALSAFRSEGLLKRLQAIDSNVSAVRAHFVHFVAAKGALEGQARLVMEGLLDYGHPAPALDRVDVACVVVPRLGTVSPWASKATDIAHNAGLAQVVRMERGIEFQLSFKKGLLGGTKLPDGQALAALKSALYDRMTETVLPDGFDVKSLFLPLQGKSLQIVELNQAGGGRNALVKANSELGLALSDDEIDYLLDAYTTMGRSPTDVELMMFAQANSEHCRHKIFNATWTIDGEAQSETLFGMIRNTHKTTPQGTVVAYSDNAAVIAGGQAERFFADADGVYRPHAETTHFVIKVETHNHPTAISPYAGAATGSGGEIRDEGATGRGAKPKAGLCGFTTSHLRFEGSTESWESGQDALVPLEQRSDTPQPVGIPSRIATPEQIMIDGPIGAAAFNNEFGRPNLGGYFRTFEQRVGDRVYGYHKPIMIAGGLGNIREVHTHKCELPAGSLLIQLGGPGMRIGMGGGAASSMNAGTNTESLDFDSVQRANPEMERRAQEVLDRCWTMGEANPILSIHDVGAGGISNAFPELADSSNKGAEFDLRKVNLDESGLSPAEIWCNESQERYVMGIAPESLELFTQLCERERCPFCVVGVVTDERQLKVLDAESTSNPVDMPMEVLLGKPPRMERNDKRVETVKAEMDLTQTALAEAIEQVLKFPAVASKRFLITIGDRTVGGFTARDQMVGSHQVPVADVAVTLDDYTGYTGQAMAMGERTPLAVLNAPASGRMAIAESLTNLLAAPIEKLEDVKLSANWMAACGTSGQDAALFDTVKAIGMDLCPQLGLGIPVGKDSLSMRTRWNEGDVQKEVTSPVSLIVTAFSKVSDVRGTLTPVLKTDADTVLVLVDLARGKMRMGASVLAQVTNQLGDATPDVEDAADLKNFALAINALREKGLVHAYHDRSDGGLMAALAEMSFASRTGLSINLDLITIDPYSADWGDFKIRPEQVSVQRGELTLKALFNEELGVVLQVPAAQKSEAMQVLRDFSLSKYSNIIGKPNDRDVIEFYRDAKCIYSESRSKLQSIWDDTSYQIAKRRDNPACAESEHKAAAELPNGLVWQPAFDITENPAAPFIATGVKPRVAVLREQGVNGQLEMAAAFTLAGFEAVDVHMSDLLTGKRKLAEFQGLAACGGFSYGDVLGAGEGWAKTIRYNSILADQFAEFFGRGDVFGLGVCNGCQMMATLADLIPGATHWPKLMRNESEQYEARLVNVKINKSPSILLQGMEGSVVPVVVAHGEGRADFSRQGDHRALTAAGLVAVQYVDSQGQPTQQYPFNPNGSPEALSGFTTPDGRFTIMMPHPERVFRNVQMSWSPKDVGEFSPWMRIFYNARKNLG</sequence>
<comment type="caution">
    <text evidence="12">Lacks conserved residue(s) required for the propagation of feature annotation.</text>
</comment>
<feature type="domain" description="FGAR-AT PurM N-terminal-like" evidence="17">
    <location>
        <begin position="680"/>
        <end position="838"/>
    </location>
</feature>
<dbReference type="NCBIfam" id="NF003672">
    <property type="entry name" value="PRK05297.1"/>
    <property type="match status" value="1"/>
</dbReference>
<dbReference type="SUPFAM" id="SSF109736">
    <property type="entry name" value="FGAM synthase PurL, linker domain"/>
    <property type="match status" value="1"/>
</dbReference>
<keyword evidence="3 12" id="KW-0963">Cytoplasm</keyword>
<feature type="region of interest" description="Disordered" evidence="13">
    <location>
        <begin position="322"/>
        <end position="347"/>
    </location>
</feature>
<dbReference type="SUPFAM" id="SSF82697">
    <property type="entry name" value="PurS-like"/>
    <property type="match status" value="1"/>
</dbReference>
<feature type="binding site" evidence="12">
    <location>
        <position position="754"/>
    </location>
    <ligand>
        <name>Mg(2+)</name>
        <dbReference type="ChEBI" id="CHEBI:18420"/>
    </ligand>
</feature>
<dbReference type="FunFam" id="3.30.1330.10:FF:000005">
    <property type="entry name" value="Phosphoribosylformylglycinamidine synthase"/>
    <property type="match status" value="1"/>
</dbReference>
<feature type="binding site" evidence="12">
    <location>
        <position position="750"/>
    </location>
    <ligand>
        <name>Mg(2+)</name>
        <dbReference type="ChEBI" id="CHEBI:18420"/>
    </ligand>
</feature>
<dbReference type="FunFam" id="3.90.650.10:FF:000024">
    <property type="entry name" value="Phosphoribosylformylglycinamidine synthase"/>
    <property type="match status" value="1"/>
</dbReference>
<dbReference type="EMBL" id="AP028947">
    <property type="protein sequence ID" value="BET26323.1"/>
    <property type="molecule type" value="Genomic_DNA"/>
</dbReference>
<evidence type="ECO:0000256" key="7">
    <source>
        <dbReference type="ARBA" id="ARBA00022755"/>
    </source>
</evidence>
<dbReference type="InterPro" id="IPR036921">
    <property type="entry name" value="PurM-like_N_sf"/>
</dbReference>
<feature type="domain" description="Phosphoribosylformylglycinamidine synthase linker" evidence="15">
    <location>
        <begin position="192"/>
        <end position="241"/>
    </location>
</feature>